<accession>A0A0M3I344</accession>
<evidence type="ECO:0000313" key="1">
    <source>
        <dbReference type="Proteomes" id="UP000036681"/>
    </source>
</evidence>
<reference evidence="2" key="1">
    <citation type="submission" date="2017-02" db="UniProtKB">
        <authorList>
            <consortium name="WormBaseParasite"/>
        </authorList>
    </citation>
    <scope>IDENTIFICATION</scope>
</reference>
<keyword evidence="1" id="KW-1185">Reference proteome</keyword>
<evidence type="ECO:0000313" key="2">
    <source>
        <dbReference type="WBParaSite" id="ALUE_0001101201-mRNA-1"/>
    </source>
</evidence>
<organism evidence="1 2">
    <name type="scientific">Ascaris lumbricoides</name>
    <name type="common">Giant roundworm</name>
    <dbReference type="NCBI Taxonomy" id="6252"/>
    <lineage>
        <taxon>Eukaryota</taxon>
        <taxon>Metazoa</taxon>
        <taxon>Ecdysozoa</taxon>
        <taxon>Nematoda</taxon>
        <taxon>Chromadorea</taxon>
        <taxon>Rhabditida</taxon>
        <taxon>Spirurina</taxon>
        <taxon>Ascaridomorpha</taxon>
        <taxon>Ascaridoidea</taxon>
        <taxon>Ascarididae</taxon>
        <taxon>Ascaris</taxon>
    </lineage>
</organism>
<dbReference type="AlphaFoldDB" id="A0A0M3I344"/>
<sequence length="92" mass="10690">MSEILHQLPPHTECDCIRSQMLHVVQLLEEESTKMLTGVTQLKYALKGFVAEDRMAFRLQRYQFQVHYHSYAFIRAAVCISRKDVCLSLCLA</sequence>
<protein>
    <submittedName>
        <fullName evidence="2">Dynein light chain</fullName>
    </submittedName>
</protein>
<name>A0A0M3I344_ASCLU</name>
<proteinExistence type="predicted"/>
<dbReference type="Proteomes" id="UP000036681">
    <property type="component" value="Unplaced"/>
</dbReference>
<dbReference type="WBParaSite" id="ALUE_0001101201-mRNA-1">
    <property type="protein sequence ID" value="ALUE_0001101201-mRNA-1"/>
    <property type="gene ID" value="ALUE_0001101201"/>
</dbReference>